<dbReference type="AlphaFoldDB" id="A0AA36GE39"/>
<feature type="transmembrane region" description="Helical" evidence="10">
    <location>
        <begin position="546"/>
        <end position="564"/>
    </location>
</feature>
<gene>
    <name evidence="11" type="ORF">MSPICULIGERA_LOCUS25588</name>
</gene>
<dbReference type="Pfam" id="PF10510">
    <property type="entry name" value="PIG-S"/>
    <property type="match status" value="1"/>
</dbReference>
<evidence type="ECO:0000256" key="2">
    <source>
        <dbReference type="ARBA" id="ARBA00004687"/>
    </source>
</evidence>
<dbReference type="PANTHER" id="PTHR21072:SF13">
    <property type="entry name" value="GPI TRANSAMIDASE COMPONENT PIG-S"/>
    <property type="match status" value="1"/>
</dbReference>
<dbReference type="InterPro" id="IPR019540">
    <property type="entry name" value="PtdIno-glycan_biosynth_class_S"/>
</dbReference>
<dbReference type="GO" id="GO:0016255">
    <property type="term" value="P:attachment of GPI anchor to protein"/>
    <property type="evidence" value="ECO:0007669"/>
    <property type="project" value="InterPro"/>
</dbReference>
<evidence type="ECO:0000256" key="8">
    <source>
        <dbReference type="ARBA" id="ARBA00023136"/>
    </source>
</evidence>
<evidence type="ECO:0000313" key="11">
    <source>
        <dbReference type="EMBL" id="CAJ0587632.1"/>
    </source>
</evidence>
<evidence type="ECO:0000256" key="10">
    <source>
        <dbReference type="SAM" id="Phobius"/>
    </source>
</evidence>
<feature type="non-terminal residue" evidence="11">
    <location>
        <position position="576"/>
    </location>
</feature>
<evidence type="ECO:0000256" key="9">
    <source>
        <dbReference type="ARBA" id="ARBA00023180"/>
    </source>
</evidence>
<keyword evidence="12" id="KW-1185">Reference proteome</keyword>
<comment type="pathway">
    <text evidence="2">Glycolipid biosynthesis; glycosylphosphatidylinositol-anchor biosynthesis.</text>
</comment>
<evidence type="ECO:0000256" key="1">
    <source>
        <dbReference type="ARBA" id="ARBA00004477"/>
    </source>
</evidence>
<organism evidence="11 12">
    <name type="scientific">Mesorhabditis spiculigera</name>
    <dbReference type="NCBI Taxonomy" id="96644"/>
    <lineage>
        <taxon>Eukaryota</taxon>
        <taxon>Metazoa</taxon>
        <taxon>Ecdysozoa</taxon>
        <taxon>Nematoda</taxon>
        <taxon>Chromadorea</taxon>
        <taxon>Rhabditida</taxon>
        <taxon>Rhabditina</taxon>
        <taxon>Rhabditomorpha</taxon>
        <taxon>Rhabditoidea</taxon>
        <taxon>Rhabditidae</taxon>
        <taxon>Mesorhabditinae</taxon>
        <taxon>Mesorhabditis</taxon>
    </lineage>
</organism>
<feature type="transmembrane region" description="Helical" evidence="10">
    <location>
        <begin position="507"/>
        <end position="526"/>
    </location>
</feature>
<dbReference type="GO" id="GO:0042765">
    <property type="term" value="C:GPI-anchor transamidase complex"/>
    <property type="evidence" value="ECO:0007669"/>
    <property type="project" value="InterPro"/>
</dbReference>
<keyword evidence="5 10" id="KW-0812">Transmembrane</keyword>
<sequence>MTMLDKILVALKLKAPPTGEPEEPAPKDVQELINRLPPAYHEFRKEEDPYKLATTLIFIVLTVIFGTAAWKAMQVPRAEMANLADNVRKIDLEITVHLVPTSARLIDKLTKIEEQTIQRLNDVDPPTTLNIRWNTRIHGIRSLDQLQGTKERSLDIHLALVDPADWTHFSANHAYMTCSQWTLIQVGDDLEKTGQRIGSLVWEVLIDMPHLEAIVKRDQREQMNAWQIAALPLSHQKRLVWDSAALSQNYIVQIIFLHQNAAADEELLQKAKKTQEYVVRFANAIKNVTSLTVSTQHLWDFGVMHYLEKDVQDRWVLSADAMQNVIKNVDMQLHSVPSSDPVYKLVVLETDSPAIVLDHTGEDSKGAAVAAWGSIVARNEKTDAHMLASLRVLLGIDAELDGGRARNPCPIAQWEITRMHLRAYVDNTLRARHAIRALHRIKDKIAEIVISKEVATKVNDALEMLKTVDDPHAPPLDNVAKARKLADSALADPSLLALLYFPQDQKFAVLIPIFAPLLAPIIGSIWRLFGYGWPWKAGILITTSLYYYYWTELILPVVAGNFFFRAFTNLYYGRAV</sequence>
<dbReference type="GO" id="GO:0006506">
    <property type="term" value="P:GPI anchor biosynthetic process"/>
    <property type="evidence" value="ECO:0007669"/>
    <property type="project" value="UniProtKB-KW"/>
</dbReference>
<comment type="subcellular location">
    <subcellularLocation>
        <location evidence="1">Endoplasmic reticulum membrane</location>
        <topology evidence="1">Multi-pass membrane protein</topology>
    </subcellularLocation>
</comment>
<keyword evidence="8 10" id="KW-0472">Membrane</keyword>
<proteinExistence type="inferred from homology"/>
<name>A0AA36GE39_9BILA</name>
<keyword evidence="6" id="KW-0256">Endoplasmic reticulum</keyword>
<keyword evidence="7 10" id="KW-1133">Transmembrane helix</keyword>
<evidence type="ECO:0000256" key="7">
    <source>
        <dbReference type="ARBA" id="ARBA00022989"/>
    </source>
</evidence>
<protein>
    <submittedName>
        <fullName evidence="11">Uncharacterized protein</fullName>
    </submittedName>
</protein>
<reference evidence="11" key="1">
    <citation type="submission" date="2023-06" db="EMBL/GenBank/DDBJ databases">
        <authorList>
            <person name="Delattre M."/>
        </authorList>
    </citation>
    <scope>NUCLEOTIDE SEQUENCE</scope>
    <source>
        <strain evidence="11">AF72</strain>
    </source>
</reference>
<evidence type="ECO:0000256" key="4">
    <source>
        <dbReference type="ARBA" id="ARBA00022502"/>
    </source>
</evidence>
<feature type="transmembrane region" description="Helical" evidence="10">
    <location>
        <begin position="52"/>
        <end position="70"/>
    </location>
</feature>
<accession>A0AA36GE39</accession>
<comment type="similarity">
    <text evidence="3">Belongs to the PIGS family.</text>
</comment>
<dbReference type="EMBL" id="CATQJA010002710">
    <property type="protein sequence ID" value="CAJ0587632.1"/>
    <property type="molecule type" value="Genomic_DNA"/>
</dbReference>
<dbReference type="PANTHER" id="PTHR21072">
    <property type="entry name" value="GPI TRANSAMIDASE COMPONENT PIG-S"/>
    <property type="match status" value="1"/>
</dbReference>
<dbReference type="Proteomes" id="UP001177023">
    <property type="component" value="Unassembled WGS sequence"/>
</dbReference>
<keyword evidence="9" id="KW-0325">Glycoprotein</keyword>
<evidence type="ECO:0000256" key="3">
    <source>
        <dbReference type="ARBA" id="ARBA00005316"/>
    </source>
</evidence>
<comment type="caution">
    <text evidence="11">The sequence shown here is derived from an EMBL/GenBank/DDBJ whole genome shotgun (WGS) entry which is preliminary data.</text>
</comment>
<evidence type="ECO:0000256" key="5">
    <source>
        <dbReference type="ARBA" id="ARBA00022692"/>
    </source>
</evidence>
<keyword evidence="4" id="KW-0337">GPI-anchor biosynthesis</keyword>
<evidence type="ECO:0000256" key="6">
    <source>
        <dbReference type="ARBA" id="ARBA00022824"/>
    </source>
</evidence>
<evidence type="ECO:0000313" key="12">
    <source>
        <dbReference type="Proteomes" id="UP001177023"/>
    </source>
</evidence>